<evidence type="ECO:0000313" key="3">
    <source>
        <dbReference type="Proteomes" id="UP000076079"/>
    </source>
</evidence>
<dbReference type="PATRIC" id="fig|1813736.3.peg.4987"/>
<keyword evidence="3" id="KW-1185">Reference proteome</keyword>
<evidence type="ECO:0000313" key="2">
    <source>
        <dbReference type="EMBL" id="AMY11479.1"/>
    </source>
</evidence>
<dbReference type="InterPro" id="IPR046336">
    <property type="entry name" value="Lon_prtase_N_sf"/>
</dbReference>
<name>A0A143PUJ1_LUTPR</name>
<reference evidence="2 3" key="1">
    <citation type="journal article" date="2016" name="Genome Announc.">
        <title>First Complete Genome Sequence of a Subdivision 6 Acidobacterium Strain.</title>
        <authorList>
            <person name="Huang S."/>
            <person name="Vieira S."/>
            <person name="Bunk B."/>
            <person name="Riedel T."/>
            <person name="Sproer C."/>
            <person name="Overmann J."/>
        </authorList>
    </citation>
    <scope>NUCLEOTIDE SEQUENCE [LARGE SCALE GENOMIC DNA]</scope>
    <source>
        <strain evidence="3">DSM 100886 HEG_-6_39</strain>
    </source>
</reference>
<dbReference type="PROSITE" id="PS51787">
    <property type="entry name" value="LON_N"/>
    <property type="match status" value="1"/>
</dbReference>
<dbReference type="Pfam" id="PF02190">
    <property type="entry name" value="LON_substr_bdg"/>
    <property type="match status" value="1"/>
</dbReference>
<dbReference type="KEGG" id="abac:LuPra_04729"/>
<sequence length="207" mass="22975">MTLPSEIPLFPLPNVVFFPDVYLPLHIFEERYRAMTRQALGGTKVIGMTVLREGWQDDYKGAPPIYATGCAGAIVHHEPLEDGRFNIVLQGLARFEVVQELASTTPFRVARVRWHEEADASGRRASLTRLRRQVETLLLPAIAQGEVRMPPGMSDQALINAVCQAIDIPVVEKLALLEKPDVLLRGQALLPILERLVIKLSGSGQVH</sequence>
<dbReference type="SUPFAM" id="SSF88697">
    <property type="entry name" value="PUA domain-like"/>
    <property type="match status" value="1"/>
</dbReference>
<dbReference type="OrthoDB" id="9806457at2"/>
<dbReference type="STRING" id="1855912.LuPra_04729"/>
<organism evidence="2 3">
    <name type="scientific">Luteitalea pratensis</name>
    <dbReference type="NCBI Taxonomy" id="1855912"/>
    <lineage>
        <taxon>Bacteria</taxon>
        <taxon>Pseudomonadati</taxon>
        <taxon>Acidobacteriota</taxon>
        <taxon>Vicinamibacteria</taxon>
        <taxon>Vicinamibacterales</taxon>
        <taxon>Vicinamibacteraceae</taxon>
        <taxon>Luteitalea</taxon>
    </lineage>
</organism>
<feature type="domain" description="Lon N-terminal" evidence="1">
    <location>
        <begin position="7"/>
        <end position="197"/>
    </location>
</feature>
<dbReference type="PANTHER" id="PTHR46732">
    <property type="entry name" value="ATP-DEPENDENT PROTEASE LA (LON) DOMAIN PROTEIN"/>
    <property type="match status" value="1"/>
</dbReference>
<dbReference type="PANTHER" id="PTHR46732:SF8">
    <property type="entry name" value="ATP-DEPENDENT PROTEASE LA (LON) DOMAIN PROTEIN"/>
    <property type="match status" value="1"/>
</dbReference>
<evidence type="ECO:0000259" key="1">
    <source>
        <dbReference type="PROSITE" id="PS51787"/>
    </source>
</evidence>
<keyword evidence="2" id="KW-0378">Hydrolase</keyword>
<proteinExistence type="predicted"/>
<dbReference type="SMART" id="SM00464">
    <property type="entry name" value="LON"/>
    <property type="match status" value="1"/>
</dbReference>
<reference evidence="3" key="2">
    <citation type="submission" date="2016-04" db="EMBL/GenBank/DDBJ databases">
        <title>First Complete Genome Sequence of a Subdivision 6 Acidobacterium.</title>
        <authorList>
            <person name="Huang S."/>
            <person name="Vieira S."/>
            <person name="Bunk B."/>
            <person name="Riedel T."/>
            <person name="Sproeer C."/>
            <person name="Overmann J."/>
        </authorList>
    </citation>
    <scope>NUCLEOTIDE SEQUENCE [LARGE SCALE GENOMIC DNA]</scope>
    <source>
        <strain evidence="3">DSM 100886 HEG_-6_39</strain>
    </source>
</reference>
<dbReference type="EC" id="3.4.21.53" evidence="2"/>
<keyword evidence="2" id="KW-0645">Protease</keyword>
<protein>
    <submittedName>
        <fullName evidence="2">Lon protease 2</fullName>
        <ecNumber evidence="2">3.4.21.53</ecNumber>
    </submittedName>
</protein>
<accession>A0A143PUJ1</accession>
<dbReference type="RefSeq" id="WP_110173022.1">
    <property type="nucleotide sequence ID" value="NZ_CP015136.1"/>
</dbReference>
<dbReference type="Proteomes" id="UP000076079">
    <property type="component" value="Chromosome"/>
</dbReference>
<dbReference type="GO" id="GO:0006508">
    <property type="term" value="P:proteolysis"/>
    <property type="evidence" value="ECO:0007669"/>
    <property type="project" value="UniProtKB-KW"/>
</dbReference>
<dbReference type="EMBL" id="CP015136">
    <property type="protein sequence ID" value="AMY11479.1"/>
    <property type="molecule type" value="Genomic_DNA"/>
</dbReference>
<gene>
    <name evidence="2" type="primary">lon2_1</name>
    <name evidence="2" type="ORF">LuPra_04729</name>
</gene>
<dbReference type="AlphaFoldDB" id="A0A143PUJ1"/>
<dbReference type="Gene3D" id="2.30.130.40">
    <property type="entry name" value="LON domain-like"/>
    <property type="match status" value="1"/>
</dbReference>
<dbReference type="GO" id="GO:0004252">
    <property type="term" value="F:serine-type endopeptidase activity"/>
    <property type="evidence" value="ECO:0007669"/>
    <property type="project" value="UniProtKB-EC"/>
</dbReference>
<dbReference type="InterPro" id="IPR015947">
    <property type="entry name" value="PUA-like_sf"/>
</dbReference>
<dbReference type="InterPro" id="IPR003111">
    <property type="entry name" value="Lon_prtase_N"/>
</dbReference>